<feature type="chain" id="PRO_5002668064" evidence="2">
    <location>
        <begin position="25"/>
        <end position="90"/>
    </location>
</feature>
<keyword evidence="2" id="KW-0732">Signal</keyword>
<dbReference type="HOGENOM" id="CLU_2436777_0_0_4"/>
<sequence length="90" mass="10380">MKTTKVISGLLAGLALMAAASGMAANVDVTIGLPGYYVEPRPVYVQPQYENDWRERRVRANQWRAEDHHDHGHNKSHKKHKKQKHNHKHH</sequence>
<accession>A4G163</accession>
<feature type="compositionally biased region" description="Basic residues" evidence="1">
    <location>
        <begin position="71"/>
        <end position="90"/>
    </location>
</feature>
<proteinExistence type="predicted"/>
<dbReference type="OrthoDB" id="9962076at2"/>
<keyword evidence="4" id="KW-1185">Reference proteome</keyword>
<evidence type="ECO:0000256" key="2">
    <source>
        <dbReference type="SAM" id="SignalP"/>
    </source>
</evidence>
<feature type="region of interest" description="Disordered" evidence="1">
    <location>
        <begin position="60"/>
        <end position="90"/>
    </location>
</feature>
<dbReference type="AlphaFoldDB" id="A4G163"/>
<reference evidence="3 4" key="1">
    <citation type="journal article" date="2007" name="PLoS Genet.">
        <title>A tale of two oxidation states: bacterial colonization of arsenic-rich environments.</title>
        <authorList>
            <person name="Muller D."/>
            <person name="Medigue C."/>
            <person name="Koechler S."/>
            <person name="Barbe V."/>
            <person name="Barakat M."/>
            <person name="Talla E."/>
            <person name="Bonnefoy V."/>
            <person name="Krin E."/>
            <person name="Arsene-Ploetze F."/>
            <person name="Carapito C."/>
            <person name="Chandler M."/>
            <person name="Cournoyer B."/>
            <person name="Cruveiller S."/>
            <person name="Dossat C."/>
            <person name="Duval S."/>
            <person name="Heymann M."/>
            <person name="Leize E."/>
            <person name="Lieutaud A."/>
            <person name="Lievremont D."/>
            <person name="Makita Y."/>
            <person name="Mangenot S."/>
            <person name="Nitschke W."/>
            <person name="Ortet P."/>
            <person name="Perdrial N."/>
            <person name="Schoepp B."/>
            <person name="Siguier N."/>
            <person name="Simeonova D.D."/>
            <person name="Rouy Z."/>
            <person name="Segurens B."/>
            <person name="Turlin E."/>
            <person name="Vallenet D."/>
            <person name="Van Dorsselaer A."/>
            <person name="Weiss S."/>
            <person name="Weissenbach J."/>
            <person name="Lett M.C."/>
            <person name="Danchin A."/>
            <person name="Bertin P.N."/>
        </authorList>
    </citation>
    <scope>NUCLEOTIDE SEQUENCE [LARGE SCALE GENOMIC DNA]</scope>
    <source>
        <strain evidence="4">ULPAs1</strain>
    </source>
</reference>
<feature type="signal peptide" evidence="2">
    <location>
        <begin position="1"/>
        <end position="24"/>
    </location>
</feature>
<name>A4G163_HERAR</name>
<protein>
    <submittedName>
        <fullName evidence="3">Uncharacterized protein</fullName>
    </submittedName>
</protein>
<dbReference type="EMBL" id="CU207211">
    <property type="protein sequence ID" value="CAL60250.2"/>
    <property type="molecule type" value="Genomic_DNA"/>
</dbReference>
<evidence type="ECO:0000313" key="3">
    <source>
        <dbReference type="EMBL" id="CAL60250.2"/>
    </source>
</evidence>
<evidence type="ECO:0000256" key="1">
    <source>
        <dbReference type="SAM" id="MobiDB-lite"/>
    </source>
</evidence>
<dbReference type="KEGG" id="har:HEAR0012"/>
<organism evidence="3 4">
    <name type="scientific">Herminiimonas arsenicoxydans</name>
    <dbReference type="NCBI Taxonomy" id="204773"/>
    <lineage>
        <taxon>Bacteria</taxon>
        <taxon>Pseudomonadati</taxon>
        <taxon>Pseudomonadota</taxon>
        <taxon>Betaproteobacteria</taxon>
        <taxon>Burkholderiales</taxon>
        <taxon>Oxalobacteraceae</taxon>
        <taxon>Herminiimonas</taxon>
    </lineage>
</organism>
<evidence type="ECO:0000313" key="4">
    <source>
        <dbReference type="Proteomes" id="UP000006697"/>
    </source>
</evidence>
<gene>
    <name evidence="3" type="ordered locus">HEAR0012</name>
</gene>
<dbReference type="STRING" id="204773.HEAR0012"/>
<dbReference type="Proteomes" id="UP000006697">
    <property type="component" value="Chromosome"/>
</dbReference>